<proteinExistence type="inferred from homology"/>
<feature type="transmembrane region" description="Helical" evidence="5">
    <location>
        <begin position="206"/>
        <end position="224"/>
    </location>
</feature>
<dbReference type="RefSeq" id="WP_379884804.1">
    <property type="nucleotide sequence ID" value="NZ_JBHSDI010000001.1"/>
</dbReference>
<dbReference type="PANTHER" id="PTHR43317">
    <property type="entry name" value="THERMOSPERMINE SYNTHASE ACAULIS5"/>
    <property type="match status" value="1"/>
</dbReference>
<keyword evidence="5" id="KW-1003">Cell membrane</keyword>
<feature type="binding site" evidence="5">
    <location>
        <position position="304"/>
    </location>
    <ligand>
        <name>spermidine</name>
        <dbReference type="ChEBI" id="CHEBI:57834"/>
    </ligand>
</feature>
<dbReference type="EMBL" id="JBHSDI010000001">
    <property type="protein sequence ID" value="MFC4257573.1"/>
    <property type="molecule type" value="Genomic_DNA"/>
</dbReference>
<feature type="domain" description="PABS" evidence="7">
    <location>
        <begin position="226"/>
        <end position="456"/>
    </location>
</feature>
<keyword evidence="5" id="KW-1133">Transmembrane helix</keyword>
<gene>
    <name evidence="5" type="primary">speE</name>
    <name evidence="8" type="ORF">ACFOZ5_00855</name>
</gene>
<organism evidence="8 9">
    <name type="scientific">Marinobacter lacisalsi</name>
    <dbReference type="NCBI Taxonomy" id="475979"/>
    <lineage>
        <taxon>Bacteria</taxon>
        <taxon>Pseudomonadati</taxon>
        <taxon>Pseudomonadota</taxon>
        <taxon>Gammaproteobacteria</taxon>
        <taxon>Pseudomonadales</taxon>
        <taxon>Marinobacteraceae</taxon>
        <taxon>Marinobacter</taxon>
    </lineage>
</organism>
<dbReference type="Gene3D" id="3.40.50.150">
    <property type="entry name" value="Vaccinia Virus protein VP39"/>
    <property type="match status" value="1"/>
</dbReference>
<evidence type="ECO:0000256" key="4">
    <source>
        <dbReference type="ARBA" id="ARBA00023115"/>
    </source>
</evidence>
<dbReference type="GO" id="GO:0004766">
    <property type="term" value="F:spermidine synthase activity"/>
    <property type="evidence" value="ECO:0007669"/>
    <property type="project" value="UniProtKB-EC"/>
</dbReference>
<dbReference type="Pfam" id="PF01564">
    <property type="entry name" value="Spermine_synth"/>
    <property type="match status" value="1"/>
</dbReference>
<feature type="binding site" evidence="5">
    <location>
        <position position="250"/>
    </location>
    <ligand>
        <name>S-methyl-5'-thioadenosine</name>
        <dbReference type="ChEBI" id="CHEBI:17509"/>
    </ligand>
</feature>
<feature type="binding site" evidence="5">
    <location>
        <position position="280"/>
    </location>
    <ligand>
        <name>spermidine</name>
        <dbReference type="ChEBI" id="CHEBI:57834"/>
    </ligand>
</feature>
<dbReference type="HAMAP" id="MF_00198">
    <property type="entry name" value="Spermidine_synth"/>
    <property type="match status" value="1"/>
</dbReference>
<name>A0ABV8QD38_9GAMM</name>
<keyword evidence="5" id="KW-0812">Transmembrane</keyword>
<feature type="transmembrane region" description="Helical" evidence="5">
    <location>
        <begin position="77"/>
        <end position="102"/>
    </location>
</feature>
<evidence type="ECO:0000256" key="3">
    <source>
        <dbReference type="ARBA" id="ARBA00023066"/>
    </source>
</evidence>
<comment type="caution">
    <text evidence="8">The sequence shown here is derived from an EMBL/GenBank/DDBJ whole genome shotgun (WGS) entry which is preliminary data.</text>
</comment>
<feature type="transmembrane region" description="Helical" evidence="5">
    <location>
        <begin position="18"/>
        <end position="45"/>
    </location>
</feature>
<dbReference type="NCBIfam" id="NF002956">
    <property type="entry name" value="PRK03612.1"/>
    <property type="match status" value="1"/>
</dbReference>
<feature type="binding site" evidence="5">
    <location>
        <begin position="358"/>
        <end position="359"/>
    </location>
    <ligand>
        <name>S-methyl-5'-thioadenosine</name>
        <dbReference type="ChEBI" id="CHEBI:17509"/>
    </ligand>
</feature>
<evidence type="ECO:0000256" key="1">
    <source>
        <dbReference type="ARBA" id="ARBA00007867"/>
    </source>
</evidence>
<feature type="transmembrane region" description="Helical" evidence="5">
    <location>
        <begin position="108"/>
        <end position="130"/>
    </location>
</feature>
<evidence type="ECO:0000313" key="8">
    <source>
        <dbReference type="EMBL" id="MFC4257573.1"/>
    </source>
</evidence>
<keyword evidence="3 5" id="KW-0745">Spermidine biosynthesis</keyword>
<keyword evidence="4 5" id="KW-0620">Polyamine biosynthesis</keyword>
<comment type="subcellular location">
    <subcellularLocation>
        <location evidence="5">Cell membrane</location>
        <topology evidence="5">Multi-pass membrane protein</topology>
    </subcellularLocation>
</comment>
<evidence type="ECO:0000259" key="7">
    <source>
        <dbReference type="PROSITE" id="PS51006"/>
    </source>
</evidence>
<dbReference type="SUPFAM" id="SSF53335">
    <property type="entry name" value="S-adenosyl-L-methionine-dependent methyltransferases"/>
    <property type="match status" value="1"/>
</dbReference>
<feature type="transmembrane region" description="Helical" evidence="5">
    <location>
        <begin position="177"/>
        <end position="194"/>
    </location>
</feature>
<comment type="caution">
    <text evidence="5">Lacks conserved residue(s) required for the propagation of feature annotation.</text>
</comment>
<dbReference type="CDD" id="cd02440">
    <property type="entry name" value="AdoMet_MTases"/>
    <property type="match status" value="1"/>
</dbReference>
<comment type="catalytic activity">
    <reaction evidence="5">
        <text>S-adenosyl 3-(methylsulfanyl)propylamine + putrescine = S-methyl-5'-thioadenosine + spermidine + H(+)</text>
        <dbReference type="Rhea" id="RHEA:12721"/>
        <dbReference type="ChEBI" id="CHEBI:15378"/>
        <dbReference type="ChEBI" id="CHEBI:17509"/>
        <dbReference type="ChEBI" id="CHEBI:57443"/>
        <dbReference type="ChEBI" id="CHEBI:57834"/>
        <dbReference type="ChEBI" id="CHEBI:326268"/>
        <dbReference type="EC" id="2.5.1.16"/>
    </reaction>
</comment>
<comment type="function">
    <text evidence="5">Catalyzes the irreversible transfer of a propylamine group from the amino donor S-adenosylmethioninamine (decarboxy-AdoMet) to putrescine (1,4-diaminobutane) to yield spermidine.</text>
</comment>
<feature type="transmembrane region" description="Helical" evidence="5">
    <location>
        <begin position="51"/>
        <end position="70"/>
    </location>
</feature>
<sequence>MANSVGDIGVSLSRQKQVLIGSILIAGLCSIIYELLISTTASYFLGDSVRQFSLTIGIYMAAMGLGSWLSRWIKGDLLSAFIGVELILGVIGGLCVPFMYLAYAYTDLIQPVMVLLILLVGTLTGLEVPLLTRILEHEDILARNLSNVLSLDYLGALLATLAFPFLVLPFMGVFQSSLAFGLLNIALGLLNLWYFSPQLNLSRKRILGWAGFLVTAFLALMLIFSKGLLDYWSSSLYSDRVVHRQQTPYQTIVMTQYKDDLRLFLNGNLQFSSVDEYRYHESLVHIPLSQHPAPSRVLLLGAGDGLAVRELLKYPEIEQVTLVDLDPAVVELAANDARLVELNRGSLSDDRVTVVSADAMVYLDETREPFDVILADLPDPNNVSIARLYSREFYRLVRQHLAPGGIFTTQATSPYFATDAFWSIASSLEAAGFESVTPYHVPVPSFGDWGFVYASTAPLTPQPIEVMTRYLDQAVVGEALTFEKDLFPTSEAKVSSLDRPVVHEYYLEGWSYWH</sequence>
<dbReference type="EC" id="2.5.1.16" evidence="5"/>
<feature type="active site" description="Proton acceptor" evidence="5 6">
    <location>
        <position position="376"/>
    </location>
</feature>
<evidence type="ECO:0000256" key="5">
    <source>
        <dbReference type="HAMAP-Rule" id="MF_00198"/>
    </source>
</evidence>
<accession>A0ABV8QD38</accession>
<evidence type="ECO:0000256" key="2">
    <source>
        <dbReference type="ARBA" id="ARBA00022679"/>
    </source>
</evidence>
<dbReference type="NCBIfam" id="NF037959">
    <property type="entry name" value="MFS_SpdSyn"/>
    <property type="match status" value="1"/>
</dbReference>
<comment type="similarity">
    <text evidence="1 5">Belongs to the spermidine/spermine synthase family.</text>
</comment>
<dbReference type="InterPro" id="IPR029063">
    <property type="entry name" value="SAM-dependent_MTases_sf"/>
</dbReference>
<reference evidence="9" key="1">
    <citation type="journal article" date="2019" name="Int. J. Syst. Evol. Microbiol.">
        <title>The Global Catalogue of Microorganisms (GCM) 10K type strain sequencing project: providing services to taxonomists for standard genome sequencing and annotation.</title>
        <authorList>
            <consortium name="The Broad Institute Genomics Platform"/>
            <consortium name="The Broad Institute Genome Sequencing Center for Infectious Disease"/>
            <person name="Wu L."/>
            <person name="Ma J."/>
        </authorList>
    </citation>
    <scope>NUCLEOTIDE SEQUENCE [LARGE SCALE GENOMIC DNA]</scope>
    <source>
        <strain evidence="9">CECT 7297</strain>
    </source>
</reference>
<dbReference type="PROSITE" id="PS51006">
    <property type="entry name" value="PABS_2"/>
    <property type="match status" value="1"/>
</dbReference>
<dbReference type="InterPro" id="IPR030374">
    <property type="entry name" value="PABS"/>
</dbReference>
<keyword evidence="5" id="KW-0472">Membrane</keyword>
<feature type="binding site" evidence="5">
    <location>
        <position position="324"/>
    </location>
    <ligand>
        <name>S-methyl-5'-thioadenosine</name>
        <dbReference type="ChEBI" id="CHEBI:17509"/>
    </ligand>
</feature>
<protein>
    <recommendedName>
        <fullName evidence="5">Polyamine aminopropyltransferase</fullName>
    </recommendedName>
    <alternativeName>
        <fullName evidence="5">Putrescine aminopropyltransferase</fullName>
        <shortName evidence="5">PAPT</shortName>
    </alternativeName>
    <alternativeName>
        <fullName evidence="5">Spermidine synthase</fullName>
        <shortName evidence="5">SPDS</shortName>
        <shortName evidence="5">SPDSY</shortName>
        <ecNumber evidence="5">2.5.1.16</ecNumber>
    </alternativeName>
</protein>
<evidence type="ECO:0000313" key="9">
    <source>
        <dbReference type="Proteomes" id="UP001595798"/>
    </source>
</evidence>
<keyword evidence="9" id="KW-1185">Reference proteome</keyword>
<dbReference type="Proteomes" id="UP001595798">
    <property type="component" value="Unassembled WGS sequence"/>
</dbReference>
<feature type="transmembrane region" description="Helical" evidence="5">
    <location>
        <begin position="151"/>
        <end position="171"/>
    </location>
</feature>
<comment type="pathway">
    <text evidence="5">Amine and polyamine biosynthesis; spermidine biosynthesis; spermidine from putrescine: step 1/1.</text>
</comment>
<keyword evidence="2 5" id="KW-0808">Transferase</keyword>
<dbReference type="PANTHER" id="PTHR43317:SF1">
    <property type="entry name" value="THERMOSPERMINE SYNTHASE ACAULIS5"/>
    <property type="match status" value="1"/>
</dbReference>
<evidence type="ECO:0000256" key="6">
    <source>
        <dbReference type="PROSITE-ProRule" id="PRU00354"/>
    </source>
</evidence>
<dbReference type="InterPro" id="IPR001045">
    <property type="entry name" value="Spermi_synthase"/>
</dbReference>
<comment type="subunit">
    <text evidence="5">Homodimer or homotetramer.</text>
</comment>